<name>A0A2A2J583_9BILA</name>
<dbReference type="EMBL" id="LIAE01010683">
    <property type="protein sequence ID" value="PAV56632.1"/>
    <property type="molecule type" value="Genomic_DNA"/>
</dbReference>
<evidence type="ECO:0000313" key="2">
    <source>
        <dbReference type="EMBL" id="PAV56632.1"/>
    </source>
</evidence>
<sequence>MQISHVIRTIDDYIGHGKYIRSVSDSAREIGISFVLKIDTKYETIIVDNMINLVPSDPNIQHRCPNSTHFIAGIQWGVIGVLMLKSKVNESNDEASIRAVLKTKLAALKINPGSKKKNDDSSYPKISNKDLNIEFELFIAKEFYELSDQPKNVDEAVEFMQKLPSLVSKVNNGKGTKISYRMLHLNACRKYLSLNNPANLSFYPTADEFTIGEIVKVFDELDQSERELNDIRCDFEEYSFCMPDEVIEEVDQMIEAVDKGRSDIGIMQMQSVVKKIRMGNSDKDKLQEIIDRYGKMSISRSSIEAFIKSLGIFIEKINYIAKLHKNNAYFVAKKSSLYAEVKKHKLKEFYIFFCSWNKLENSSTLLNKFSELLLSKKLKCVFVDMDCEPQISQKEFPPKDNTIYLHKDRKYKLLLSAVLISVACCQEGDENQLLIRPALPQPQSIPFPNPGGQQTPPPFGLCQ</sequence>
<reference evidence="2 3" key="1">
    <citation type="journal article" date="2017" name="Curr. Biol.">
        <title>Genome architecture and evolution of a unichromosomal asexual nematode.</title>
        <authorList>
            <person name="Fradin H."/>
            <person name="Zegar C."/>
            <person name="Gutwein M."/>
            <person name="Lucas J."/>
            <person name="Kovtun M."/>
            <person name="Corcoran D."/>
            <person name="Baugh L.R."/>
            <person name="Kiontke K."/>
            <person name="Gunsalus K."/>
            <person name="Fitch D.H."/>
            <person name="Piano F."/>
        </authorList>
    </citation>
    <scope>NUCLEOTIDE SEQUENCE [LARGE SCALE GENOMIC DNA]</scope>
    <source>
        <strain evidence="2">PF1309</strain>
    </source>
</reference>
<accession>A0A2A2J583</accession>
<evidence type="ECO:0000313" key="3">
    <source>
        <dbReference type="Proteomes" id="UP000218231"/>
    </source>
</evidence>
<dbReference type="Pfam" id="PF24676">
    <property type="entry name" value="DUF7656"/>
    <property type="match status" value="1"/>
</dbReference>
<comment type="caution">
    <text evidence="2">The sequence shown here is derived from an EMBL/GenBank/DDBJ whole genome shotgun (WGS) entry which is preliminary data.</text>
</comment>
<protein>
    <recommendedName>
        <fullName evidence="1">DUF7656 domain-containing protein</fullName>
    </recommendedName>
</protein>
<dbReference type="InterPro" id="IPR056073">
    <property type="entry name" value="DUF7656"/>
</dbReference>
<dbReference type="STRING" id="2018661.A0A2A2J583"/>
<dbReference type="Proteomes" id="UP000218231">
    <property type="component" value="Unassembled WGS sequence"/>
</dbReference>
<dbReference type="AlphaFoldDB" id="A0A2A2J583"/>
<evidence type="ECO:0000259" key="1">
    <source>
        <dbReference type="Pfam" id="PF24676"/>
    </source>
</evidence>
<proteinExistence type="predicted"/>
<feature type="domain" description="DUF7656" evidence="1">
    <location>
        <begin position="325"/>
        <end position="410"/>
    </location>
</feature>
<organism evidence="2 3">
    <name type="scientific">Diploscapter pachys</name>
    <dbReference type="NCBI Taxonomy" id="2018661"/>
    <lineage>
        <taxon>Eukaryota</taxon>
        <taxon>Metazoa</taxon>
        <taxon>Ecdysozoa</taxon>
        <taxon>Nematoda</taxon>
        <taxon>Chromadorea</taxon>
        <taxon>Rhabditida</taxon>
        <taxon>Rhabditina</taxon>
        <taxon>Rhabditomorpha</taxon>
        <taxon>Rhabditoidea</taxon>
        <taxon>Rhabditidae</taxon>
        <taxon>Diploscapter</taxon>
    </lineage>
</organism>
<keyword evidence="3" id="KW-1185">Reference proteome</keyword>
<gene>
    <name evidence="2" type="ORF">WR25_08068</name>
</gene>
<dbReference type="OrthoDB" id="8954335at2759"/>